<accession>A0AAP0K405</accession>
<gene>
    <name evidence="1" type="ORF">Sjap_004581</name>
</gene>
<evidence type="ECO:0000313" key="2">
    <source>
        <dbReference type="Proteomes" id="UP001417504"/>
    </source>
</evidence>
<dbReference type="AlphaFoldDB" id="A0AAP0K405"/>
<dbReference type="EMBL" id="JBBNAE010000002">
    <property type="protein sequence ID" value="KAK9144678.1"/>
    <property type="molecule type" value="Genomic_DNA"/>
</dbReference>
<comment type="caution">
    <text evidence="1">The sequence shown here is derived from an EMBL/GenBank/DDBJ whole genome shotgun (WGS) entry which is preliminary data.</text>
</comment>
<dbReference type="Proteomes" id="UP001417504">
    <property type="component" value="Unassembled WGS sequence"/>
</dbReference>
<reference evidence="1 2" key="1">
    <citation type="submission" date="2024-01" db="EMBL/GenBank/DDBJ databases">
        <title>Genome assemblies of Stephania.</title>
        <authorList>
            <person name="Yang L."/>
        </authorList>
    </citation>
    <scope>NUCLEOTIDE SEQUENCE [LARGE SCALE GENOMIC DNA]</scope>
    <source>
        <strain evidence="1">QJT</strain>
        <tissue evidence="1">Leaf</tissue>
    </source>
</reference>
<name>A0AAP0K405_9MAGN</name>
<organism evidence="1 2">
    <name type="scientific">Stephania japonica</name>
    <dbReference type="NCBI Taxonomy" id="461633"/>
    <lineage>
        <taxon>Eukaryota</taxon>
        <taxon>Viridiplantae</taxon>
        <taxon>Streptophyta</taxon>
        <taxon>Embryophyta</taxon>
        <taxon>Tracheophyta</taxon>
        <taxon>Spermatophyta</taxon>
        <taxon>Magnoliopsida</taxon>
        <taxon>Ranunculales</taxon>
        <taxon>Menispermaceae</taxon>
        <taxon>Menispermoideae</taxon>
        <taxon>Cissampelideae</taxon>
        <taxon>Stephania</taxon>
    </lineage>
</organism>
<protein>
    <submittedName>
        <fullName evidence="1">Uncharacterized protein</fullName>
    </submittedName>
</protein>
<keyword evidence="2" id="KW-1185">Reference proteome</keyword>
<evidence type="ECO:0000313" key="1">
    <source>
        <dbReference type="EMBL" id="KAK9144678.1"/>
    </source>
</evidence>
<proteinExistence type="predicted"/>
<sequence length="84" mass="9853">MQCNEIGGWTCETLLNNWKFAIDSRTAGRAHKKEKLNVPYLKKQSLFASSLPLTDVRTHCQTYWSFNLFPFLNIDFSSFQHFFS</sequence>